<feature type="domain" description="NB-ARC" evidence="7">
    <location>
        <begin position="211"/>
        <end position="353"/>
    </location>
</feature>
<dbReference type="Proteomes" id="UP000026961">
    <property type="component" value="Chromosome 12"/>
</dbReference>
<evidence type="ECO:0000256" key="1">
    <source>
        <dbReference type="ARBA" id="ARBA00008894"/>
    </source>
</evidence>
<feature type="domain" description="Disease resistance protein winged helix" evidence="9">
    <location>
        <begin position="451"/>
        <end position="521"/>
    </location>
</feature>
<evidence type="ECO:0000313" key="12">
    <source>
        <dbReference type="Proteomes" id="UP000026961"/>
    </source>
</evidence>
<dbReference type="InterPro" id="IPR027417">
    <property type="entry name" value="P-loop_NTPase"/>
</dbReference>
<organism evidence="11">
    <name type="scientific">Oryza glumipatula</name>
    <dbReference type="NCBI Taxonomy" id="40148"/>
    <lineage>
        <taxon>Eukaryota</taxon>
        <taxon>Viridiplantae</taxon>
        <taxon>Streptophyta</taxon>
        <taxon>Embryophyta</taxon>
        <taxon>Tracheophyta</taxon>
        <taxon>Spermatophyta</taxon>
        <taxon>Magnoliopsida</taxon>
        <taxon>Liliopsida</taxon>
        <taxon>Poales</taxon>
        <taxon>Poaceae</taxon>
        <taxon>BOP clade</taxon>
        <taxon>Oryzoideae</taxon>
        <taxon>Oryzeae</taxon>
        <taxon>Oryzinae</taxon>
        <taxon>Oryza</taxon>
    </lineage>
</organism>
<dbReference type="InterPro" id="IPR032675">
    <property type="entry name" value="LRR_dom_sf"/>
</dbReference>
<evidence type="ECO:0000256" key="2">
    <source>
        <dbReference type="ARBA" id="ARBA00022614"/>
    </source>
</evidence>
<dbReference type="GO" id="GO:0042742">
    <property type="term" value="P:defense response to bacterium"/>
    <property type="evidence" value="ECO:0007669"/>
    <property type="project" value="UniProtKB-ARBA"/>
</dbReference>
<dbReference type="InterPro" id="IPR042197">
    <property type="entry name" value="Apaf_helical"/>
</dbReference>
<dbReference type="GO" id="GO:0002758">
    <property type="term" value="P:innate immune response-activating signaling pathway"/>
    <property type="evidence" value="ECO:0007669"/>
    <property type="project" value="UniProtKB-ARBA"/>
</dbReference>
<dbReference type="Pfam" id="PF18052">
    <property type="entry name" value="Rx_N"/>
    <property type="match status" value="1"/>
</dbReference>
<evidence type="ECO:0008006" key="13">
    <source>
        <dbReference type="Google" id="ProtNLM"/>
    </source>
</evidence>
<dbReference type="PANTHER" id="PTHR23155">
    <property type="entry name" value="DISEASE RESISTANCE PROTEIN RP"/>
    <property type="match status" value="1"/>
</dbReference>
<reference evidence="11" key="2">
    <citation type="submission" date="2018-05" db="EMBL/GenBank/DDBJ databases">
        <title>OgluRS3 (Oryza glumaepatula Reference Sequence Version 3).</title>
        <authorList>
            <person name="Zhang J."/>
            <person name="Kudrna D."/>
            <person name="Lee S."/>
            <person name="Talag J."/>
            <person name="Welchert J."/>
            <person name="Wing R.A."/>
        </authorList>
    </citation>
    <scope>NUCLEOTIDE SEQUENCE [LARGE SCALE GENOMIC DNA]</scope>
</reference>
<dbReference type="FunFam" id="1.10.10.10:FF:000322">
    <property type="entry name" value="Probable disease resistance protein At1g63360"/>
    <property type="match status" value="1"/>
</dbReference>
<evidence type="ECO:0000256" key="4">
    <source>
        <dbReference type="ARBA" id="ARBA00022741"/>
    </source>
</evidence>
<dbReference type="HOGENOM" id="CLU_000837_25_1_1"/>
<dbReference type="InterPro" id="IPR002182">
    <property type="entry name" value="NB-ARC"/>
</dbReference>
<dbReference type="InterPro" id="IPR038005">
    <property type="entry name" value="RX-like_CC"/>
</dbReference>
<sequence>MEAVSTSMGVMAPLLGKLATLLGDRCYKLKGVRKDIEFLRCELAEMNVVLEKLADMERLDGQQKLWRDNVREMAYDIEDCIDVFMYHLGDGHNKDGLLQKTARKIRKLHVRYQIADKIQELKTRVMEMAERRSRYMLVSRVGCTWAADCTTGCLQEIEGAIIWQRQWRRLASYIGLGDATTLSPKVVEADPRLPALYEAAKNLVGIDGPRDEISQWLTEEGQSGPTPQLKVVSIVGFGGLGKTTLANQVYNQVKDKFNCTSFLSVSKNPDFTKKKDYNQELIDTLRVHKIPDDNQKLIDTLREHLANKRYLIVIDDIWSTKIWNNIQCAFVQNNYGSRVIITTRIEHVATKCSFDFHGMVYKMQPLDEVNSRSKISEDMLRKCKGVPLAIISIASLLASHGMNVERWEKVQNYLGYELETNPTLEWMRHVLNLSYSDVPHDLRACFLYLGIYPEDSKIFKVDLTRLWIAEGFVEEKAGLDLEEAADSYFNELINRSLIEPNNNRLGEVVSCRVHDLMLDLILSKCQQENFITVATKQSILNDRGFPVRRLCCQLSYENLEMERMEVSQVRSFITFPVRGCSTQPPISKFEHLRVLNLVAYVAPTLLDLSAASNLFLLRHLRIRGFQLIMPQKIGRLQCLRTLDLLCSLLVTGIPSDVISLSSLRHLTVSDVLQLPNWIGKLVSLQTLFTFDVGTMHFQDTVSVGAGDDVSTMHFRDTVSVRPGDDEPILTKLDKPKFVLDQERRDIIDRIKMSARVIRAALQFKGDSSFENFCSTYLGDYSPGILDGAQKSLHRLIIRKSIHTVPEWMEQCDKLTMLEIRVKQLQSTGVHVLSNLPCLIDLDLTAQATPEDDIEIYTHRFPKLEKFILACDFLPCLKFCIGAMPQLQTLKLDDRRPAQLEQGCSSSSGAAAAQYGSSPLVGIEHLLKLEEVEVTANSSKVSAYRDAVQRHPRIQDIHVTFNTHDGSARTPK</sequence>
<dbReference type="AlphaFoldDB" id="A0A0E0BSJ7"/>
<keyword evidence="2" id="KW-0433">Leucine-rich repeat</keyword>
<keyword evidence="3" id="KW-0677">Repeat</keyword>
<evidence type="ECO:0000313" key="11">
    <source>
        <dbReference type="EnsemblPlants" id="OGLUM12G13080.1"/>
    </source>
</evidence>
<dbReference type="InterPro" id="IPR041118">
    <property type="entry name" value="Rx_N"/>
</dbReference>
<feature type="domain" description="Disease resistance N-terminal" evidence="8">
    <location>
        <begin position="10"/>
        <end position="96"/>
    </location>
</feature>
<dbReference type="CDD" id="cd14798">
    <property type="entry name" value="RX-CC_like"/>
    <property type="match status" value="1"/>
</dbReference>
<dbReference type="Gene3D" id="1.20.5.4130">
    <property type="match status" value="1"/>
</dbReference>
<dbReference type="PANTHER" id="PTHR23155:SF999">
    <property type="entry name" value="NB-ARC DOMAIN CONTAINING PROTEIN, EXPRESSED"/>
    <property type="match status" value="1"/>
</dbReference>
<evidence type="ECO:0000259" key="7">
    <source>
        <dbReference type="Pfam" id="PF00931"/>
    </source>
</evidence>
<dbReference type="Pfam" id="PF23598">
    <property type="entry name" value="LRR_14"/>
    <property type="match status" value="2"/>
</dbReference>
<evidence type="ECO:0000259" key="9">
    <source>
        <dbReference type="Pfam" id="PF23559"/>
    </source>
</evidence>
<evidence type="ECO:0000259" key="10">
    <source>
        <dbReference type="Pfam" id="PF23598"/>
    </source>
</evidence>
<dbReference type="InterPro" id="IPR044974">
    <property type="entry name" value="Disease_R_plants"/>
</dbReference>
<name>A0A0E0BSJ7_9ORYZ</name>
<evidence type="ECO:0000256" key="3">
    <source>
        <dbReference type="ARBA" id="ARBA00022737"/>
    </source>
</evidence>
<dbReference type="GO" id="GO:0043531">
    <property type="term" value="F:ADP binding"/>
    <property type="evidence" value="ECO:0007669"/>
    <property type="project" value="InterPro"/>
</dbReference>
<dbReference type="EnsemblPlants" id="OGLUM12G13080.1">
    <property type="protein sequence ID" value="OGLUM12G13080.1"/>
    <property type="gene ID" value="OGLUM12G13080"/>
</dbReference>
<dbReference type="GO" id="GO:0009626">
    <property type="term" value="P:plant-type hypersensitive response"/>
    <property type="evidence" value="ECO:0007669"/>
    <property type="project" value="UniProtKB-ARBA"/>
</dbReference>
<reference evidence="11" key="1">
    <citation type="submission" date="2015-04" db="UniProtKB">
        <authorList>
            <consortium name="EnsemblPlants"/>
        </authorList>
    </citation>
    <scope>IDENTIFICATION</scope>
</reference>
<feature type="domain" description="Disease resistance R13L4/SHOC-2-like LRR" evidence="10">
    <location>
        <begin position="789"/>
        <end position="941"/>
    </location>
</feature>
<keyword evidence="4" id="KW-0547">Nucleotide-binding</keyword>
<evidence type="ECO:0000256" key="5">
    <source>
        <dbReference type="ARBA" id="ARBA00022821"/>
    </source>
</evidence>
<evidence type="ECO:0000256" key="6">
    <source>
        <dbReference type="ARBA" id="ARBA00023054"/>
    </source>
</evidence>
<proteinExistence type="inferred from homology"/>
<dbReference type="Pfam" id="PF00931">
    <property type="entry name" value="NB-ARC"/>
    <property type="match status" value="1"/>
</dbReference>
<dbReference type="Pfam" id="PF23559">
    <property type="entry name" value="WHD_DRP"/>
    <property type="match status" value="1"/>
</dbReference>
<dbReference type="Gene3D" id="1.10.8.430">
    <property type="entry name" value="Helical domain of apoptotic protease-activating factors"/>
    <property type="match status" value="1"/>
</dbReference>
<dbReference type="eggNOG" id="KOG4658">
    <property type="taxonomic scope" value="Eukaryota"/>
</dbReference>
<keyword evidence="5" id="KW-0611">Plant defense</keyword>
<dbReference type="InterPro" id="IPR036388">
    <property type="entry name" value="WH-like_DNA-bd_sf"/>
</dbReference>
<accession>A0A0E0BSJ7</accession>
<dbReference type="SUPFAM" id="SSF52540">
    <property type="entry name" value="P-loop containing nucleoside triphosphate hydrolases"/>
    <property type="match status" value="1"/>
</dbReference>
<dbReference type="InterPro" id="IPR058922">
    <property type="entry name" value="WHD_DRP"/>
</dbReference>
<evidence type="ECO:0000259" key="8">
    <source>
        <dbReference type="Pfam" id="PF18052"/>
    </source>
</evidence>
<keyword evidence="6" id="KW-0175">Coiled coil</keyword>
<keyword evidence="12" id="KW-1185">Reference proteome</keyword>
<dbReference type="SUPFAM" id="SSF52058">
    <property type="entry name" value="L domain-like"/>
    <property type="match status" value="1"/>
</dbReference>
<comment type="similarity">
    <text evidence="1">Belongs to the disease resistance NB-LRR family.</text>
</comment>
<dbReference type="Gene3D" id="3.40.50.300">
    <property type="entry name" value="P-loop containing nucleotide triphosphate hydrolases"/>
    <property type="match status" value="1"/>
</dbReference>
<dbReference type="Gene3D" id="3.80.10.10">
    <property type="entry name" value="Ribonuclease Inhibitor"/>
    <property type="match status" value="2"/>
</dbReference>
<dbReference type="Gramene" id="OGLUM12G13080.1">
    <property type="protein sequence ID" value="OGLUM12G13080.1"/>
    <property type="gene ID" value="OGLUM12G13080"/>
</dbReference>
<protein>
    <recommendedName>
        <fullName evidence="13">AAA+ ATPase domain-containing protein</fullName>
    </recommendedName>
</protein>
<dbReference type="InterPro" id="IPR055414">
    <property type="entry name" value="LRR_R13L4/SHOC2-like"/>
</dbReference>
<dbReference type="PRINTS" id="PR00364">
    <property type="entry name" value="DISEASERSIST"/>
</dbReference>
<feature type="domain" description="Disease resistance R13L4/SHOC-2-like LRR" evidence="10">
    <location>
        <begin position="568"/>
        <end position="692"/>
    </location>
</feature>
<dbReference type="Gene3D" id="1.10.10.10">
    <property type="entry name" value="Winged helix-like DNA-binding domain superfamily/Winged helix DNA-binding domain"/>
    <property type="match status" value="1"/>
</dbReference>